<dbReference type="InterPro" id="IPR004209">
    <property type="entry name" value="FTR_bsu"/>
</dbReference>
<comment type="catalytic activity">
    <reaction evidence="14">
        <text>[thioredoxin]-disulfide + 2 reduced [2Fe-2S]-[ferredoxin] + 2 H(+) = [thioredoxin]-dithiol + 2 oxidized [2Fe-2S]-[ferredoxin]</text>
        <dbReference type="Rhea" id="RHEA:42336"/>
        <dbReference type="Rhea" id="RHEA-COMP:10000"/>
        <dbReference type="Rhea" id="RHEA-COMP:10001"/>
        <dbReference type="Rhea" id="RHEA-COMP:10698"/>
        <dbReference type="Rhea" id="RHEA-COMP:10700"/>
        <dbReference type="ChEBI" id="CHEBI:15378"/>
        <dbReference type="ChEBI" id="CHEBI:29950"/>
        <dbReference type="ChEBI" id="CHEBI:33737"/>
        <dbReference type="ChEBI" id="CHEBI:33738"/>
        <dbReference type="ChEBI" id="CHEBI:50058"/>
        <dbReference type="EC" id="1.8.7.2"/>
    </reaction>
</comment>
<evidence type="ECO:0000256" key="7">
    <source>
        <dbReference type="ARBA" id="ARBA00022723"/>
    </source>
</evidence>
<dbReference type="EMBL" id="QGKV02000759">
    <property type="protein sequence ID" value="KAF3567447.1"/>
    <property type="molecule type" value="Genomic_DNA"/>
</dbReference>
<keyword evidence="11" id="KW-1015">Disulfide bond</keyword>
<dbReference type="EC" id="1.8.7.2" evidence="4"/>
<keyword evidence="8" id="KW-0560">Oxidoreductase</keyword>
<evidence type="ECO:0000256" key="13">
    <source>
        <dbReference type="ARBA" id="ARBA00030295"/>
    </source>
</evidence>
<evidence type="ECO:0000313" key="16">
    <source>
        <dbReference type="Proteomes" id="UP000266723"/>
    </source>
</evidence>
<dbReference type="PANTHER" id="PTHR35113:SF1">
    <property type="entry name" value="FERREDOXIN-THIOREDOXIN REDUCTASE CATALYTIC CHAIN, CHLOROPLASTIC"/>
    <property type="match status" value="1"/>
</dbReference>
<evidence type="ECO:0000256" key="3">
    <source>
        <dbReference type="ARBA" id="ARBA00007941"/>
    </source>
</evidence>
<gene>
    <name evidence="15" type="ORF">DY000_02015443</name>
</gene>
<comment type="cofactor">
    <cofactor evidence="1">
        <name>[4Fe-4S] cluster</name>
        <dbReference type="ChEBI" id="CHEBI:49883"/>
    </cofactor>
</comment>
<organism evidence="15 16">
    <name type="scientific">Brassica cretica</name>
    <name type="common">Mustard</name>
    <dbReference type="NCBI Taxonomy" id="69181"/>
    <lineage>
        <taxon>Eukaryota</taxon>
        <taxon>Viridiplantae</taxon>
        <taxon>Streptophyta</taxon>
        <taxon>Embryophyta</taxon>
        <taxon>Tracheophyta</taxon>
        <taxon>Spermatophyta</taxon>
        <taxon>Magnoliopsida</taxon>
        <taxon>eudicotyledons</taxon>
        <taxon>Gunneridae</taxon>
        <taxon>Pentapetalae</taxon>
        <taxon>rosids</taxon>
        <taxon>malvids</taxon>
        <taxon>Brassicales</taxon>
        <taxon>Brassicaceae</taxon>
        <taxon>Brassiceae</taxon>
        <taxon>Brassica</taxon>
    </lineage>
</organism>
<evidence type="ECO:0000256" key="5">
    <source>
        <dbReference type="ARBA" id="ARBA00018993"/>
    </source>
</evidence>
<keyword evidence="10" id="KW-0411">Iron-sulfur</keyword>
<evidence type="ECO:0000256" key="14">
    <source>
        <dbReference type="ARBA" id="ARBA00048150"/>
    </source>
</evidence>
<comment type="function">
    <text evidence="2">Catalytic subunit of the ferredoxin-thioredoxin reductase (FTR), which catalyzes the two-electron reduction of thioredoxins by the electrons provided by reduced ferredoxin.</text>
</comment>
<evidence type="ECO:0000256" key="2">
    <source>
        <dbReference type="ARBA" id="ARBA00003945"/>
    </source>
</evidence>
<evidence type="ECO:0000256" key="10">
    <source>
        <dbReference type="ARBA" id="ARBA00023014"/>
    </source>
</evidence>
<dbReference type="InterPro" id="IPR036644">
    <property type="entry name" value="FTR_bsu_sf"/>
</dbReference>
<dbReference type="Gene3D" id="3.90.460.10">
    <property type="entry name" value="Ferredoxin thioredoxin reductase catalytic beta subunit"/>
    <property type="match status" value="1"/>
</dbReference>
<evidence type="ECO:0000256" key="12">
    <source>
        <dbReference type="ARBA" id="ARBA00026011"/>
    </source>
</evidence>
<name>A0ABQ7D4T9_BRACR</name>
<evidence type="ECO:0000256" key="6">
    <source>
        <dbReference type="ARBA" id="ARBA00022485"/>
    </source>
</evidence>
<evidence type="ECO:0000256" key="4">
    <source>
        <dbReference type="ARBA" id="ARBA00012358"/>
    </source>
</evidence>
<comment type="subunit">
    <text evidence="12">Heterodimer of subunit A (variable subunit) and subunit B (catalytic subunit). Heterodimeric FTR forms a complex with ferredoxin and thioredoxin.</text>
</comment>
<evidence type="ECO:0000256" key="8">
    <source>
        <dbReference type="ARBA" id="ARBA00023002"/>
    </source>
</evidence>
<keyword evidence="6" id="KW-0004">4Fe-4S</keyword>
<evidence type="ECO:0000313" key="15">
    <source>
        <dbReference type="EMBL" id="KAF3567447.1"/>
    </source>
</evidence>
<comment type="caution">
    <text evidence="15">The sequence shown here is derived from an EMBL/GenBank/DDBJ whole genome shotgun (WGS) entry which is preliminary data.</text>
</comment>
<dbReference type="PANTHER" id="PTHR35113">
    <property type="entry name" value="FERREDOXIN-THIOREDOXIN REDUCTASE CATALYTIC CHAIN, CHLOROPLASTIC"/>
    <property type="match status" value="1"/>
</dbReference>
<accession>A0ABQ7D4T9</accession>
<evidence type="ECO:0000256" key="11">
    <source>
        <dbReference type="ARBA" id="ARBA00023157"/>
    </source>
</evidence>
<keyword evidence="7" id="KW-0479">Metal-binding</keyword>
<evidence type="ECO:0000256" key="1">
    <source>
        <dbReference type="ARBA" id="ARBA00001966"/>
    </source>
</evidence>
<keyword evidence="9" id="KW-0408">Iron</keyword>
<protein>
    <recommendedName>
        <fullName evidence="5">Ferredoxin-thioredoxin reductase catalytic chain, chloroplastic</fullName>
        <ecNumber evidence="4">1.8.7.2</ecNumber>
    </recommendedName>
    <alternativeName>
        <fullName evidence="13">Ferredoxin-thioredoxin reductase subunit B</fullName>
    </alternativeName>
</protein>
<evidence type="ECO:0000256" key="9">
    <source>
        <dbReference type="ARBA" id="ARBA00023004"/>
    </source>
</evidence>
<sequence>MKKFSEQYARFSGTYLCVDKGVTSVVVKIICFGGDWFFLLVDNDLPQDVWRCFLDMVWLSIKIRMVHRFVLAAELSEKSVEIMKKFSEQYARFSGTYLCVDKGVTSVVVKIICFGGDWFFLLVDNDLPEDVWRCFLDIYSRQ</sequence>
<keyword evidence="16" id="KW-1185">Reference proteome</keyword>
<comment type="similarity">
    <text evidence="3">Belongs to the ferredoxin thioredoxin reductase beta subunit family.</text>
</comment>
<reference evidence="15 16" key="1">
    <citation type="journal article" date="2020" name="BMC Genomics">
        <title>Intraspecific diversification of the crop wild relative Brassica cretica Lam. using demographic model selection.</title>
        <authorList>
            <person name="Kioukis A."/>
            <person name="Michalopoulou V.A."/>
            <person name="Briers L."/>
            <person name="Pirintsos S."/>
            <person name="Studholme D.J."/>
            <person name="Pavlidis P."/>
            <person name="Sarris P.F."/>
        </authorList>
    </citation>
    <scope>NUCLEOTIDE SEQUENCE [LARGE SCALE GENOMIC DNA]</scope>
    <source>
        <strain evidence="16">cv. PFS-1207/04</strain>
    </source>
</reference>
<proteinExistence type="inferred from homology"/>
<dbReference type="Proteomes" id="UP000266723">
    <property type="component" value="Unassembled WGS sequence"/>
</dbReference>